<keyword evidence="3" id="KW-1185">Reference proteome</keyword>
<dbReference type="InterPro" id="IPR052935">
    <property type="entry name" value="Mg2+_PAP"/>
</dbReference>
<evidence type="ECO:0000313" key="3">
    <source>
        <dbReference type="Proteomes" id="UP000612349"/>
    </source>
</evidence>
<evidence type="ECO:0000259" key="1">
    <source>
        <dbReference type="Pfam" id="PF09949"/>
    </source>
</evidence>
<dbReference type="InterPro" id="IPR019236">
    <property type="entry name" value="APP1_cat"/>
</dbReference>
<protein>
    <recommendedName>
        <fullName evidence="1">Phosphatidate phosphatase APP1 catalytic domain-containing protein</fullName>
    </recommendedName>
</protein>
<sequence length="368" mass="40410">MIPFGPPPAIFPFFGYRSATRLRIGARALRARQPRWDHASDFAKIRALLSHFASREVPGLAVTLEIRAPDGSTSIHETVTDKEGYALFEIALDDWPRPAVTAWETVRFGWRNENGDQCAEGFVLAPGSDADLAVISDIDDTIIETGVTGGIKSVLRNWRRLLAQMPSERTQVPGTDLLYGVLAGGRPVPANDPDPGMRLPATHHPFFYVSSSPWNLFFYLTAFLESRGLPVGPLELRDWGLNRETFGSGSHGAHKTGAIKRLLDTFADTRFAMIGDDTQGDLVAFSHVAHERPGRIAAIFIRKAGDPHSAEELEAISRIEAADVPLWMGDSFMVGDAFLAQIGLSQDHEAERIVETAQKKGRDDTEAP</sequence>
<evidence type="ECO:0000313" key="2">
    <source>
        <dbReference type="EMBL" id="GGD60615.1"/>
    </source>
</evidence>
<dbReference type="OrthoDB" id="9789875at2"/>
<dbReference type="AlphaFoldDB" id="A0A917DRT9"/>
<dbReference type="Proteomes" id="UP000612349">
    <property type="component" value="Unassembled WGS sequence"/>
</dbReference>
<dbReference type="PANTHER" id="PTHR28208">
    <property type="entry name" value="PHOSPHATIDATE PHOSPHATASE APP1"/>
    <property type="match status" value="1"/>
</dbReference>
<dbReference type="EMBL" id="BMIP01000001">
    <property type="protein sequence ID" value="GGD60615.1"/>
    <property type="molecule type" value="Genomic_DNA"/>
</dbReference>
<reference evidence="2" key="1">
    <citation type="journal article" date="2014" name="Int. J. Syst. Evol. Microbiol.">
        <title>Complete genome sequence of Corynebacterium casei LMG S-19264T (=DSM 44701T), isolated from a smear-ripened cheese.</title>
        <authorList>
            <consortium name="US DOE Joint Genome Institute (JGI-PGF)"/>
            <person name="Walter F."/>
            <person name="Albersmeier A."/>
            <person name="Kalinowski J."/>
            <person name="Ruckert C."/>
        </authorList>
    </citation>
    <scope>NUCLEOTIDE SEQUENCE</scope>
    <source>
        <strain evidence="2">CGMCC 1.15360</strain>
    </source>
</reference>
<organism evidence="2 3">
    <name type="scientific">Croceicoccus mobilis</name>
    <dbReference type="NCBI Taxonomy" id="1703339"/>
    <lineage>
        <taxon>Bacteria</taxon>
        <taxon>Pseudomonadati</taxon>
        <taxon>Pseudomonadota</taxon>
        <taxon>Alphaproteobacteria</taxon>
        <taxon>Sphingomonadales</taxon>
        <taxon>Erythrobacteraceae</taxon>
        <taxon>Croceicoccus</taxon>
    </lineage>
</organism>
<dbReference type="Pfam" id="PF09949">
    <property type="entry name" value="APP1_cat"/>
    <property type="match status" value="1"/>
</dbReference>
<comment type="caution">
    <text evidence="2">The sequence shown here is derived from an EMBL/GenBank/DDBJ whole genome shotgun (WGS) entry which is preliminary data.</text>
</comment>
<dbReference type="RefSeq" id="WP_066773567.1">
    <property type="nucleotide sequence ID" value="NZ_BMIP01000001.1"/>
</dbReference>
<dbReference type="GO" id="GO:0008195">
    <property type="term" value="F:phosphatidate phosphatase activity"/>
    <property type="evidence" value="ECO:0007669"/>
    <property type="project" value="InterPro"/>
</dbReference>
<proteinExistence type="predicted"/>
<dbReference type="PANTHER" id="PTHR28208:SF3">
    <property type="entry name" value="PHOSPHATIDATE PHOSPHATASE APP1"/>
    <property type="match status" value="1"/>
</dbReference>
<gene>
    <name evidence="2" type="ORF">GCM10010990_07600</name>
</gene>
<accession>A0A917DRT9</accession>
<name>A0A917DRT9_9SPHN</name>
<reference evidence="2" key="2">
    <citation type="submission" date="2020-09" db="EMBL/GenBank/DDBJ databases">
        <authorList>
            <person name="Sun Q."/>
            <person name="Zhou Y."/>
        </authorList>
    </citation>
    <scope>NUCLEOTIDE SEQUENCE</scope>
    <source>
        <strain evidence="2">CGMCC 1.15360</strain>
    </source>
</reference>
<feature type="domain" description="Phosphatidate phosphatase APP1 catalytic" evidence="1">
    <location>
        <begin position="133"/>
        <end position="303"/>
    </location>
</feature>